<dbReference type="InterPro" id="IPR011701">
    <property type="entry name" value="MFS"/>
</dbReference>
<feature type="transmembrane region" description="Helical" evidence="6">
    <location>
        <begin position="150"/>
        <end position="172"/>
    </location>
</feature>
<feature type="transmembrane region" description="Helical" evidence="6">
    <location>
        <begin position="217"/>
        <end position="244"/>
    </location>
</feature>
<evidence type="ECO:0000256" key="1">
    <source>
        <dbReference type="ARBA" id="ARBA00004651"/>
    </source>
</evidence>
<sequence length="398" mass="41484">MKDEILVNASLDPAETTLVSTLPLAGLLALAASCFVTILTETLPAGLLLPIAGDLAISEAMAGQLVTAYAIGSLLAAIPLSVVTRSCSRRPLLMWTIAAFVVTNAITALSGSYSVILMVRVLAGMSAGLLWSLVAGYAARMVEPNLKGRAIAIAMVGVPLALSLGLPASTFLGQFVGWRNVFALMSVASVVLLVWIRWKVPNFPGQDAASKLAVGRVLALPGMAAILLALFTFVLAHNILYTYIAPFVAPSGLLPSLSRVLLVFGVSSLISIFFVGSQVDRRLRQLMLGSIVLFMAAAAVLTIWNDHMLAVYLGAIAWGLGYGGSATLFQTATAHTAGADTDVAQSLTVVAWNLSISGGGVLGGLLIDFGPRSLSIAALPLLFVALVTVQRASRHGFK</sequence>
<dbReference type="InterPro" id="IPR050189">
    <property type="entry name" value="MFS_Efflux_Transporters"/>
</dbReference>
<accession>A0ABW9CYU2</accession>
<dbReference type="EMBL" id="JAQQDB010000051">
    <property type="protein sequence ID" value="MFM0522383.1"/>
    <property type="molecule type" value="Genomic_DNA"/>
</dbReference>
<dbReference type="CDD" id="cd17324">
    <property type="entry name" value="MFS_NepI_like"/>
    <property type="match status" value="1"/>
</dbReference>
<dbReference type="InterPro" id="IPR020846">
    <property type="entry name" value="MFS_dom"/>
</dbReference>
<evidence type="ECO:0000313" key="9">
    <source>
        <dbReference type="Proteomes" id="UP001629462"/>
    </source>
</evidence>
<feature type="transmembrane region" description="Helical" evidence="6">
    <location>
        <begin position="286"/>
        <end position="304"/>
    </location>
</feature>
<protein>
    <submittedName>
        <fullName evidence="8">MFS transporter</fullName>
    </submittedName>
</protein>
<evidence type="ECO:0000256" key="4">
    <source>
        <dbReference type="ARBA" id="ARBA00022989"/>
    </source>
</evidence>
<feature type="transmembrane region" description="Helical" evidence="6">
    <location>
        <begin position="21"/>
        <end position="40"/>
    </location>
</feature>
<keyword evidence="3 6" id="KW-0812">Transmembrane</keyword>
<feature type="transmembrane region" description="Helical" evidence="6">
    <location>
        <begin position="92"/>
        <end position="111"/>
    </location>
</feature>
<evidence type="ECO:0000259" key="7">
    <source>
        <dbReference type="PROSITE" id="PS50850"/>
    </source>
</evidence>
<organism evidence="8 9">
    <name type="scientific">Caballeronia jiangsuensis</name>
    <dbReference type="NCBI Taxonomy" id="1458357"/>
    <lineage>
        <taxon>Bacteria</taxon>
        <taxon>Pseudomonadati</taxon>
        <taxon>Pseudomonadota</taxon>
        <taxon>Betaproteobacteria</taxon>
        <taxon>Burkholderiales</taxon>
        <taxon>Burkholderiaceae</taxon>
        <taxon>Caballeronia</taxon>
    </lineage>
</organism>
<keyword evidence="2" id="KW-1003">Cell membrane</keyword>
<keyword evidence="5 6" id="KW-0472">Membrane</keyword>
<comment type="caution">
    <text evidence="8">The sequence shown here is derived from an EMBL/GenBank/DDBJ whole genome shotgun (WGS) entry which is preliminary data.</text>
</comment>
<evidence type="ECO:0000256" key="5">
    <source>
        <dbReference type="ARBA" id="ARBA00023136"/>
    </source>
</evidence>
<evidence type="ECO:0000256" key="2">
    <source>
        <dbReference type="ARBA" id="ARBA00022475"/>
    </source>
</evidence>
<feature type="transmembrane region" description="Helical" evidence="6">
    <location>
        <begin position="310"/>
        <end position="329"/>
    </location>
</feature>
<dbReference type="PROSITE" id="PS50850">
    <property type="entry name" value="MFS"/>
    <property type="match status" value="1"/>
</dbReference>
<dbReference type="Proteomes" id="UP001629462">
    <property type="component" value="Unassembled WGS sequence"/>
</dbReference>
<dbReference type="Pfam" id="PF07690">
    <property type="entry name" value="MFS_1"/>
    <property type="match status" value="1"/>
</dbReference>
<dbReference type="InterPro" id="IPR036259">
    <property type="entry name" value="MFS_trans_sf"/>
</dbReference>
<keyword evidence="9" id="KW-1185">Reference proteome</keyword>
<feature type="domain" description="Major facilitator superfamily (MFS) profile" evidence="7">
    <location>
        <begin position="26"/>
        <end position="395"/>
    </location>
</feature>
<keyword evidence="4 6" id="KW-1133">Transmembrane helix</keyword>
<evidence type="ECO:0000313" key="8">
    <source>
        <dbReference type="EMBL" id="MFM0522383.1"/>
    </source>
</evidence>
<feature type="transmembrane region" description="Helical" evidence="6">
    <location>
        <begin position="349"/>
        <end position="367"/>
    </location>
</feature>
<feature type="transmembrane region" description="Helical" evidence="6">
    <location>
        <begin position="373"/>
        <end position="389"/>
    </location>
</feature>
<gene>
    <name evidence="8" type="ORF">PQR08_33710</name>
</gene>
<dbReference type="PROSITE" id="PS51257">
    <property type="entry name" value="PROKAR_LIPOPROTEIN"/>
    <property type="match status" value="1"/>
</dbReference>
<feature type="transmembrane region" description="Helical" evidence="6">
    <location>
        <begin position="256"/>
        <end position="274"/>
    </location>
</feature>
<dbReference type="Gene3D" id="1.20.1250.20">
    <property type="entry name" value="MFS general substrate transporter like domains"/>
    <property type="match status" value="1"/>
</dbReference>
<dbReference type="PANTHER" id="PTHR43124">
    <property type="entry name" value="PURINE EFFLUX PUMP PBUE"/>
    <property type="match status" value="1"/>
</dbReference>
<dbReference type="SUPFAM" id="SSF103473">
    <property type="entry name" value="MFS general substrate transporter"/>
    <property type="match status" value="1"/>
</dbReference>
<name>A0ABW9CYU2_9BURK</name>
<feature type="transmembrane region" description="Helical" evidence="6">
    <location>
        <begin position="60"/>
        <end position="80"/>
    </location>
</feature>
<feature type="transmembrane region" description="Helical" evidence="6">
    <location>
        <begin position="178"/>
        <end position="196"/>
    </location>
</feature>
<proteinExistence type="predicted"/>
<evidence type="ECO:0000256" key="3">
    <source>
        <dbReference type="ARBA" id="ARBA00022692"/>
    </source>
</evidence>
<dbReference type="RefSeq" id="WP_250485332.1">
    <property type="nucleotide sequence ID" value="NZ_JAQQDB010000051.1"/>
</dbReference>
<comment type="subcellular location">
    <subcellularLocation>
        <location evidence="1">Cell membrane</location>
        <topology evidence="1">Multi-pass membrane protein</topology>
    </subcellularLocation>
</comment>
<feature type="transmembrane region" description="Helical" evidence="6">
    <location>
        <begin position="117"/>
        <end position="138"/>
    </location>
</feature>
<dbReference type="PANTHER" id="PTHR43124:SF3">
    <property type="entry name" value="CHLORAMPHENICOL EFFLUX PUMP RV0191"/>
    <property type="match status" value="1"/>
</dbReference>
<reference evidence="8 9" key="1">
    <citation type="journal article" date="2024" name="Chem. Sci.">
        <title>Discovery of megapolipeptins by genome mining of a Burkholderiales bacteria collection.</title>
        <authorList>
            <person name="Paulo B.S."/>
            <person name="Recchia M.J.J."/>
            <person name="Lee S."/>
            <person name="Fergusson C.H."/>
            <person name="Romanowski S.B."/>
            <person name="Hernandez A."/>
            <person name="Krull N."/>
            <person name="Liu D.Y."/>
            <person name="Cavanagh H."/>
            <person name="Bos A."/>
            <person name="Gray C.A."/>
            <person name="Murphy B.T."/>
            <person name="Linington R.G."/>
            <person name="Eustaquio A.S."/>
        </authorList>
    </citation>
    <scope>NUCLEOTIDE SEQUENCE [LARGE SCALE GENOMIC DNA]</scope>
    <source>
        <strain evidence="8 9">RL17-374-BIF-D</strain>
    </source>
</reference>
<evidence type="ECO:0000256" key="6">
    <source>
        <dbReference type="SAM" id="Phobius"/>
    </source>
</evidence>